<dbReference type="AlphaFoldDB" id="A0A0C9Z2G6"/>
<reference evidence="1 2" key="1">
    <citation type="submission" date="2014-04" db="EMBL/GenBank/DDBJ databases">
        <authorList>
            <consortium name="DOE Joint Genome Institute"/>
            <person name="Kuo A."/>
            <person name="Kohler A."/>
            <person name="Costa M.D."/>
            <person name="Nagy L.G."/>
            <person name="Floudas D."/>
            <person name="Copeland A."/>
            <person name="Barry K.W."/>
            <person name="Cichocki N."/>
            <person name="Veneault-Fourrey C."/>
            <person name="LaButti K."/>
            <person name="Lindquist E.A."/>
            <person name="Lipzen A."/>
            <person name="Lundell T."/>
            <person name="Morin E."/>
            <person name="Murat C."/>
            <person name="Sun H."/>
            <person name="Tunlid A."/>
            <person name="Henrissat B."/>
            <person name="Grigoriev I.V."/>
            <person name="Hibbett D.S."/>
            <person name="Martin F."/>
            <person name="Nordberg H.P."/>
            <person name="Cantor M.N."/>
            <person name="Hua S.X."/>
        </authorList>
    </citation>
    <scope>NUCLEOTIDE SEQUENCE [LARGE SCALE GENOMIC DNA]</scope>
    <source>
        <strain evidence="1 2">441</strain>
    </source>
</reference>
<evidence type="ECO:0000313" key="1">
    <source>
        <dbReference type="EMBL" id="KIK23236.1"/>
    </source>
</evidence>
<name>A0A0C9Z2G6_9AGAM</name>
<keyword evidence="2" id="KW-1185">Reference proteome</keyword>
<dbReference type="Proteomes" id="UP000054018">
    <property type="component" value="Unassembled WGS sequence"/>
</dbReference>
<reference evidence="2" key="2">
    <citation type="submission" date="2015-01" db="EMBL/GenBank/DDBJ databases">
        <title>Evolutionary Origins and Diversification of the Mycorrhizal Mutualists.</title>
        <authorList>
            <consortium name="DOE Joint Genome Institute"/>
            <consortium name="Mycorrhizal Genomics Consortium"/>
            <person name="Kohler A."/>
            <person name="Kuo A."/>
            <person name="Nagy L.G."/>
            <person name="Floudas D."/>
            <person name="Copeland A."/>
            <person name="Barry K.W."/>
            <person name="Cichocki N."/>
            <person name="Veneault-Fourrey C."/>
            <person name="LaButti K."/>
            <person name="Lindquist E.A."/>
            <person name="Lipzen A."/>
            <person name="Lundell T."/>
            <person name="Morin E."/>
            <person name="Murat C."/>
            <person name="Riley R."/>
            <person name="Ohm R."/>
            <person name="Sun H."/>
            <person name="Tunlid A."/>
            <person name="Henrissat B."/>
            <person name="Grigoriev I.V."/>
            <person name="Hibbett D.S."/>
            <person name="Martin F."/>
        </authorList>
    </citation>
    <scope>NUCLEOTIDE SEQUENCE [LARGE SCALE GENOMIC DNA]</scope>
    <source>
        <strain evidence="2">441</strain>
    </source>
</reference>
<accession>A0A0C9Z2G6</accession>
<organism evidence="1 2">
    <name type="scientific">Pisolithus microcarpus 441</name>
    <dbReference type="NCBI Taxonomy" id="765257"/>
    <lineage>
        <taxon>Eukaryota</taxon>
        <taxon>Fungi</taxon>
        <taxon>Dikarya</taxon>
        <taxon>Basidiomycota</taxon>
        <taxon>Agaricomycotina</taxon>
        <taxon>Agaricomycetes</taxon>
        <taxon>Agaricomycetidae</taxon>
        <taxon>Boletales</taxon>
        <taxon>Sclerodermatineae</taxon>
        <taxon>Pisolithaceae</taxon>
        <taxon>Pisolithus</taxon>
    </lineage>
</organism>
<gene>
    <name evidence="1" type="ORF">PISMIDRAFT_465470</name>
</gene>
<sequence>MPNVSRLWQACEQKGTTNHVIVAHPRRTVALAMSIKSFSLDSLTDKYIESRVLLWTCSRQVSLWNDGLCLLLPVT</sequence>
<dbReference type="HOGENOM" id="CLU_2672016_0_0_1"/>
<dbReference type="EMBL" id="KN833728">
    <property type="protein sequence ID" value="KIK23236.1"/>
    <property type="molecule type" value="Genomic_DNA"/>
</dbReference>
<protein>
    <submittedName>
        <fullName evidence="1">Uncharacterized protein</fullName>
    </submittedName>
</protein>
<proteinExistence type="predicted"/>
<evidence type="ECO:0000313" key="2">
    <source>
        <dbReference type="Proteomes" id="UP000054018"/>
    </source>
</evidence>